<proteinExistence type="predicted"/>
<dbReference type="PANTHER" id="PTHR43277">
    <property type="entry name" value="ARGININE DECARBOXYLASE"/>
    <property type="match status" value="1"/>
</dbReference>
<dbReference type="Gene3D" id="3.40.640.10">
    <property type="entry name" value="Type I PLP-dependent aspartate aminotransferase-like (Major domain)"/>
    <property type="match status" value="1"/>
</dbReference>
<sequence>MVWKAIQELENEGKKAAAVFITSPTYHGICSNLSEISELCHSRRIPLIVDEAHGAHFGFHSELSNSALQQGADINVQSTHKVLCSLSHLCCTCRAIL</sequence>
<reference evidence="4 5" key="1">
    <citation type="submission" date="2024-01" db="EMBL/GenBank/DDBJ databases">
        <title>The genomes of 5 underutilized Papilionoideae crops provide insights into root nodulation and disease resistance.</title>
        <authorList>
            <person name="Yuan L."/>
        </authorList>
    </citation>
    <scope>NUCLEOTIDE SEQUENCE [LARGE SCALE GENOMIC DNA]</scope>
    <source>
        <strain evidence="4">LY-2023</strain>
        <tissue evidence="4">Leaf</tissue>
    </source>
</reference>
<dbReference type="EMBL" id="JAYKXN010000008">
    <property type="protein sequence ID" value="KAK7264364.1"/>
    <property type="molecule type" value="Genomic_DNA"/>
</dbReference>
<evidence type="ECO:0000256" key="1">
    <source>
        <dbReference type="ARBA" id="ARBA00001933"/>
    </source>
</evidence>
<protein>
    <recommendedName>
        <fullName evidence="3">Orn/Lys/Arg decarboxylases family 1 pyridoxal-P attachment site domain-containing protein</fullName>
    </recommendedName>
</protein>
<gene>
    <name evidence="4" type="ORF">RJT34_31971</name>
</gene>
<dbReference type="Proteomes" id="UP001359559">
    <property type="component" value="Unassembled WGS sequence"/>
</dbReference>
<feature type="domain" description="Orn/Lys/Arg decarboxylases family 1 pyridoxal-P attachment site" evidence="3">
    <location>
        <begin position="4"/>
        <end position="88"/>
    </location>
</feature>
<evidence type="ECO:0000256" key="2">
    <source>
        <dbReference type="ARBA" id="ARBA00022898"/>
    </source>
</evidence>
<dbReference type="InterPro" id="IPR015421">
    <property type="entry name" value="PyrdxlP-dep_Trfase_major"/>
</dbReference>
<keyword evidence="2" id="KW-0663">Pyridoxal phosphate</keyword>
<evidence type="ECO:0000313" key="5">
    <source>
        <dbReference type="Proteomes" id="UP001359559"/>
    </source>
</evidence>
<dbReference type="Pfam" id="PF01276">
    <property type="entry name" value="OKR_DC_1"/>
    <property type="match status" value="1"/>
</dbReference>
<dbReference type="InterPro" id="IPR000310">
    <property type="entry name" value="Orn/Lys/Arg_deCO2ase_major_dom"/>
</dbReference>
<comment type="cofactor">
    <cofactor evidence="1">
        <name>pyridoxal 5'-phosphate</name>
        <dbReference type="ChEBI" id="CHEBI:597326"/>
    </cofactor>
</comment>
<evidence type="ECO:0000313" key="4">
    <source>
        <dbReference type="EMBL" id="KAK7264364.1"/>
    </source>
</evidence>
<dbReference type="GO" id="GO:0003824">
    <property type="term" value="F:catalytic activity"/>
    <property type="evidence" value="ECO:0007669"/>
    <property type="project" value="InterPro"/>
</dbReference>
<dbReference type="PANTHER" id="PTHR43277:SF4">
    <property type="entry name" value="ARGININE DECARBOXYLASE"/>
    <property type="match status" value="1"/>
</dbReference>
<dbReference type="InterPro" id="IPR015424">
    <property type="entry name" value="PyrdxlP-dep_Trfase"/>
</dbReference>
<dbReference type="AlphaFoldDB" id="A0AAN9EWI8"/>
<name>A0AAN9EWI8_CLITE</name>
<dbReference type="SUPFAM" id="SSF53383">
    <property type="entry name" value="PLP-dependent transferases"/>
    <property type="match status" value="1"/>
</dbReference>
<evidence type="ECO:0000259" key="3">
    <source>
        <dbReference type="Pfam" id="PF01276"/>
    </source>
</evidence>
<comment type="caution">
    <text evidence="4">The sequence shown here is derived from an EMBL/GenBank/DDBJ whole genome shotgun (WGS) entry which is preliminary data.</text>
</comment>
<organism evidence="4 5">
    <name type="scientific">Clitoria ternatea</name>
    <name type="common">Butterfly pea</name>
    <dbReference type="NCBI Taxonomy" id="43366"/>
    <lineage>
        <taxon>Eukaryota</taxon>
        <taxon>Viridiplantae</taxon>
        <taxon>Streptophyta</taxon>
        <taxon>Embryophyta</taxon>
        <taxon>Tracheophyta</taxon>
        <taxon>Spermatophyta</taxon>
        <taxon>Magnoliopsida</taxon>
        <taxon>eudicotyledons</taxon>
        <taxon>Gunneridae</taxon>
        <taxon>Pentapetalae</taxon>
        <taxon>rosids</taxon>
        <taxon>fabids</taxon>
        <taxon>Fabales</taxon>
        <taxon>Fabaceae</taxon>
        <taxon>Papilionoideae</taxon>
        <taxon>50 kb inversion clade</taxon>
        <taxon>NPAAA clade</taxon>
        <taxon>indigoferoid/millettioid clade</taxon>
        <taxon>Phaseoleae</taxon>
        <taxon>Clitoria</taxon>
    </lineage>
</organism>
<keyword evidence="5" id="KW-1185">Reference proteome</keyword>
<dbReference type="InterPro" id="IPR052357">
    <property type="entry name" value="Orn_Lys_Arg_decarboxylase-I"/>
</dbReference>
<accession>A0AAN9EWI8</accession>